<reference evidence="1" key="2">
    <citation type="journal article" date="2023" name="BMC Genomics">
        <title>Pest status, molecular evolution, and epigenetic factors derived from the genome assembly of Frankliniella fusca, a thysanopteran phytovirus vector.</title>
        <authorList>
            <person name="Catto M.A."/>
            <person name="Labadie P.E."/>
            <person name="Jacobson A.L."/>
            <person name="Kennedy G.G."/>
            <person name="Srinivasan R."/>
            <person name="Hunt B.G."/>
        </authorList>
    </citation>
    <scope>NUCLEOTIDE SEQUENCE</scope>
    <source>
        <strain evidence="1">PL_HMW_Pooled</strain>
    </source>
</reference>
<accession>A0AAE1H9N9</accession>
<dbReference type="AlphaFoldDB" id="A0AAE1H9N9"/>
<dbReference type="EMBL" id="JAHWGI010000596">
    <property type="protein sequence ID" value="KAK3916771.1"/>
    <property type="molecule type" value="Genomic_DNA"/>
</dbReference>
<evidence type="ECO:0000313" key="2">
    <source>
        <dbReference type="Proteomes" id="UP001219518"/>
    </source>
</evidence>
<dbReference type="Proteomes" id="UP001219518">
    <property type="component" value="Unassembled WGS sequence"/>
</dbReference>
<proteinExistence type="predicted"/>
<evidence type="ECO:0000313" key="1">
    <source>
        <dbReference type="EMBL" id="KAK3916771.1"/>
    </source>
</evidence>
<organism evidence="1 2">
    <name type="scientific">Frankliniella fusca</name>
    <dbReference type="NCBI Taxonomy" id="407009"/>
    <lineage>
        <taxon>Eukaryota</taxon>
        <taxon>Metazoa</taxon>
        <taxon>Ecdysozoa</taxon>
        <taxon>Arthropoda</taxon>
        <taxon>Hexapoda</taxon>
        <taxon>Insecta</taxon>
        <taxon>Pterygota</taxon>
        <taxon>Neoptera</taxon>
        <taxon>Paraneoptera</taxon>
        <taxon>Thysanoptera</taxon>
        <taxon>Terebrantia</taxon>
        <taxon>Thripoidea</taxon>
        <taxon>Thripidae</taxon>
        <taxon>Frankliniella</taxon>
    </lineage>
</organism>
<sequence length="98" mass="10574">MGPMSGPWVAVAAAGAKVESGPRPEPQHDRPLHVSAHVGTHVSAFARLVACLLKANESSLNPLHRRFPQFGLGYLQANFDLPDSIGLSLTIMIHRLNE</sequence>
<keyword evidence="2" id="KW-1185">Reference proteome</keyword>
<name>A0AAE1H9N9_9NEOP</name>
<protein>
    <submittedName>
        <fullName evidence="1">Urease subunit alpha</fullName>
    </submittedName>
</protein>
<gene>
    <name evidence="1" type="ORF">KUF71_025870</name>
</gene>
<comment type="caution">
    <text evidence="1">The sequence shown here is derived from an EMBL/GenBank/DDBJ whole genome shotgun (WGS) entry which is preliminary data.</text>
</comment>
<reference evidence="1" key="1">
    <citation type="submission" date="2021-07" db="EMBL/GenBank/DDBJ databases">
        <authorList>
            <person name="Catto M.A."/>
            <person name="Jacobson A."/>
            <person name="Kennedy G."/>
            <person name="Labadie P."/>
            <person name="Hunt B.G."/>
            <person name="Srinivasan R."/>
        </authorList>
    </citation>
    <scope>NUCLEOTIDE SEQUENCE</scope>
    <source>
        <strain evidence="1">PL_HMW_Pooled</strain>
        <tissue evidence="1">Head</tissue>
    </source>
</reference>